<dbReference type="InterPro" id="IPR036249">
    <property type="entry name" value="Thioredoxin-like_sf"/>
</dbReference>
<dbReference type="SUPFAM" id="SSF52833">
    <property type="entry name" value="Thioredoxin-like"/>
    <property type="match status" value="1"/>
</dbReference>
<protein>
    <recommendedName>
        <fullName evidence="4">Thioredoxin domain-containing protein</fullName>
    </recommendedName>
</protein>
<dbReference type="EMBL" id="FUWJ01000002">
    <property type="protein sequence ID" value="SJZ80495.1"/>
    <property type="molecule type" value="Genomic_DNA"/>
</dbReference>
<dbReference type="Gene3D" id="3.40.30.10">
    <property type="entry name" value="Glutaredoxin"/>
    <property type="match status" value="1"/>
</dbReference>
<dbReference type="PANTHER" id="PTHR13887">
    <property type="entry name" value="GLUTATHIONE S-TRANSFERASE KAPPA"/>
    <property type="match status" value="1"/>
</dbReference>
<evidence type="ECO:0000313" key="6">
    <source>
        <dbReference type="Proteomes" id="UP000190092"/>
    </source>
</evidence>
<dbReference type="Proteomes" id="UP000190092">
    <property type="component" value="Unassembled WGS sequence"/>
</dbReference>
<dbReference type="PANTHER" id="PTHR13887:SF56">
    <property type="entry name" value="THIOREDOXIN-LIKE REDUCTASE RV2466C"/>
    <property type="match status" value="1"/>
</dbReference>
<gene>
    <name evidence="5" type="ORF">SAMN02745126_02360</name>
</gene>
<evidence type="ECO:0000259" key="4">
    <source>
        <dbReference type="PROSITE" id="PS51352"/>
    </source>
</evidence>
<dbReference type="InterPro" id="IPR013766">
    <property type="entry name" value="Thioredoxin_domain"/>
</dbReference>
<organism evidence="5 6">
    <name type="scientific">Enhydrobacter aerosaccus</name>
    <dbReference type="NCBI Taxonomy" id="225324"/>
    <lineage>
        <taxon>Bacteria</taxon>
        <taxon>Pseudomonadati</taxon>
        <taxon>Pseudomonadota</taxon>
        <taxon>Alphaproteobacteria</taxon>
        <taxon>Hyphomicrobiales</taxon>
        <taxon>Enhydrobacter</taxon>
    </lineage>
</organism>
<dbReference type="GO" id="GO:0015036">
    <property type="term" value="F:disulfide oxidoreductase activity"/>
    <property type="evidence" value="ECO:0007669"/>
    <property type="project" value="UniProtKB-ARBA"/>
</dbReference>
<comment type="function">
    <text evidence="1">May be required for disulfide bond formation in some proteins.</text>
</comment>
<dbReference type="PROSITE" id="PS51352">
    <property type="entry name" value="THIOREDOXIN_2"/>
    <property type="match status" value="1"/>
</dbReference>
<dbReference type="PROSITE" id="PS00194">
    <property type="entry name" value="THIOREDOXIN_1"/>
    <property type="match status" value="1"/>
</dbReference>
<dbReference type="Pfam" id="PF13462">
    <property type="entry name" value="Thioredoxin_4"/>
    <property type="match status" value="1"/>
</dbReference>
<name>A0A1T4NN18_9HYPH</name>
<dbReference type="RefSeq" id="WP_139373850.1">
    <property type="nucleotide sequence ID" value="NZ_FUWJ01000002.1"/>
</dbReference>
<dbReference type="InterPro" id="IPR007922">
    <property type="entry name" value="DciA-like"/>
</dbReference>
<evidence type="ECO:0000256" key="3">
    <source>
        <dbReference type="ARBA" id="ARBA00023284"/>
    </source>
</evidence>
<dbReference type="AlphaFoldDB" id="A0A1T4NN18"/>
<dbReference type="STRING" id="225324.SAMN02745126_02360"/>
<dbReference type="InterPro" id="IPR012336">
    <property type="entry name" value="Thioredoxin-like_fold"/>
</dbReference>
<dbReference type="OrthoDB" id="7160947at2"/>
<proteinExistence type="inferred from homology"/>
<dbReference type="CDD" id="cd02972">
    <property type="entry name" value="DsbA_family"/>
    <property type="match status" value="1"/>
</dbReference>
<dbReference type="Pfam" id="PF05258">
    <property type="entry name" value="DciA"/>
    <property type="match status" value="1"/>
</dbReference>
<comment type="similarity">
    <text evidence="2">Belongs to the thioredoxin family. DsbA subfamily.</text>
</comment>
<evidence type="ECO:0000313" key="5">
    <source>
        <dbReference type="EMBL" id="SJZ80495.1"/>
    </source>
</evidence>
<reference evidence="6" key="1">
    <citation type="submission" date="2017-02" db="EMBL/GenBank/DDBJ databases">
        <authorList>
            <person name="Varghese N."/>
            <person name="Submissions S."/>
        </authorList>
    </citation>
    <scope>NUCLEOTIDE SEQUENCE [LARGE SCALE GENOMIC DNA]</scope>
    <source>
        <strain evidence="6">ATCC 27094</strain>
    </source>
</reference>
<evidence type="ECO:0000256" key="2">
    <source>
        <dbReference type="ARBA" id="ARBA00005791"/>
    </source>
</evidence>
<evidence type="ECO:0000256" key="1">
    <source>
        <dbReference type="ARBA" id="ARBA00003565"/>
    </source>
</evidence>
<accession>A0A1T4NN18</accession>
<keyword evidence="6" id="KW-1185">Reference proteome</keyword>
<dbReference type="InterPro" id="IPR017937">
    <property type="entry name" value="Thioredoxin_CS"/>
</dbReference>
<sequence>MKGSMRENGFRAIGGVAQRLTSGLSPKGKKGAKASGAPLARLKTEWSAIVGAEIARVSRPDALLAGRGGRAVQAGGGKVLRLRVEGAASLEIQHRANQLVERVNAYFGHRFIDEIRLVQGGVTAPTLAPPVAPVDPQLAARLAERVAKVEDPDLKAALARLGTHIARGRRSLMLGALGAMLFMRTSRAQTVLAQWTDDQEKLLVVRPTDHVLGRADAPNVIIDYFSLTCPHCANFAMAVLPGIRKQFVESGRVRFVYRHFPSDSIATHASQLAECGGTARFFDTIHALFRSQVDWLTAQDPEGEMVKILSAQGLAAADCLANDQLLDKIIDDVQSGQTLGVNQTPTLFINGQNCGNPGSTDAIGKILDEIGR</sequence>
<keyword evidence="3" id="KW-0676">Redox-active center</keyword>
<feature type="domain" description="Thioredoxin" evidence="4">
    <location>
        <begin position="182"/>
        <end position="335"/>
    </location>
</feature>